<dbReference type="EMBL" id="VSRR010011376">
    <property type="protein sequence ID" value="MPC53092.1"/>
    <property type="molecule type" value="Genomic_DNA"/>
</dbReference>
<evidence type="ECO:0000313" key="2">
    <source>
        <dbReference type="EMBL" id="MPC53092.1"/>
    </source>
</evidence>
<organism evidence="2 3">
    <name type="scientific">Portunus trituberculatus</name>
    <name type="common">Swimming crab</name>
    <name type="synonym">Neptunus trituberculatus</name>
    <dbReference type="NCBI Taxonomy" id="210409"/>
    <lineage>
        <taxon>Eukaryota</taxon>
        <taxon>Metazoa</taxon>
        <taxon>Ecdysozoa</taxon>
        <taxon>Arthropoda</taxon>
        <taxon>Crustacea</taxon>
        <taxon>Multicrustacea</taxon>
        <taxon>Malacostraca</taxon>
        <taxon>Eumalacostraca</taxon>
        <taxon>Eucarida</taxon>
        <taxon>Decapoda</taxon>
        <taxon>Pleocyemata</taxon>
        <taxon>Brachyura</taxon>
        <taxon>Eubrachyura</taxon>
        <taxon>Portunoidea</taxon>
        <taxon>Portunidae</taxon>
        <taxon>Portuninae</taxon>
        <taxon>Portunus</taxon>
    </lineage>
</organism>
<feature type="compositionally biased region" description="Polar residues" evidence="1">
    <location>
        <begin position="15"/>
        <end position="25"/>
    </location>
</feature>
<feature type="region of interest" description="Disordered" evidence="1">
    <location>
        <begin position="1"/>
        <end position="25"/>
    </location>
</feature>
<accession>A0A5B7G2D6</accession>
<protein>
    <submittedName>
        <fullName evidence="2">Uncharacterized protein</fullName>
    </submittedName>
</protein>
<comment type="caution">
    <text evidence="2">The sequence shown here is derived from an EMBL/GenBank/DDBJ whole genome shotgun (WGS) entry which is preliminary data.</text>
</comment>
<sequence>MHTPQATSGHHHSPVTRQQHTSKVQQTPVLYCSTQCLTRQRWNDARCTSHQNDSWPNSQGEMSSGCVLDRSGGIWRRAAHRRLAGCRRPVGTCDERYHAA</sequence>
<dbReference type="Proteomes" id="UP000324222">
    <property type="component" value="Unassembled WGS sequence"/>
</dbReference>
<reference evidence="2 3" key="1">
    <citation type="submission" date="2019-05" db="EMBL/GenBank/DDBJ databases">
        <title>Another draft genome of Portunus trituberculatus and its Hox gene families provides insights of decapod evolution.</title>
        <authorList>
            <person name="Jeong J.-H."/>
            <person name="Song I."/>
            <person name="Kim S."/>
            <person name="Choi T."/>
            <person name="Kim D."/>
            <person name="Ryu S."/>
            <person name="Kim W."/>
        </authorList>
    </citation>
    <scope>NUCLEOTIDE SEQUENCE [LARGE SCALE GENOMIC DNA]</scope>
    <source>
        <tissue evidence="2">Muscle</tissue>
    </source>
</reference>
<evidence type="ECO:0000313" key="3">
    <source>
        <dbReference type="Proteomes" id="UP000324222"/>
    </source>
</evidence>
<name>A0A5B7G2D6_PORTR</name>
<gene>
    <name evidence="2" type="ORF">E2C01_046976</name>
</gene>
<proteinExistence type="predicted"/>
<evidence type="ECO:0000256" key="1">
    <source>
        <dbReference type="SAM" id="MobiDB-lite"/>
    </source>
</evidence>
<dbReference type="AlphaFoldDB" id="A0A5B7G2D6"/>
<keyword evidence="3" id="KW-1185">Reference proteome</keyword>